<comment type="similarity">
    <text evidence="5">Belongs to the glycosyltransferase 26 family. TagA/TarA subfamily.</text>
</comment>
<evidence type="ECO:0000313" key="6">
    <source>
        <dbReference type="EMBL" id="CUO60066.1"/>
    </source>
</evidence>
<organism evidence="6 7">
    <name type="scientific">Clostridium disporicum</name>
    <dbReference type="NCBI Taxonomy" id="84024"/>
    <lineage>
        <taxon>Bacteria</taxon>
        <taxon>Bacillati</taxon>
        <taxon>Bacillota</taxon>
        <taxon>Clostridia</taxon>
        <taxon>Eubacteriales</taxon>
        <taxon>Clostridiaceae</taxon>
        <taxon>Clostridium</taxon>
    </lineage>
</organism>
<dbReference type="CDD" id="cd06533">
    <property type="entry name" value="Glyco_transf_WecG_TagA"/>
    <property type="match status" value="1"/>
</dbReference>
<gene>
    <name evidence="6" type="primary">tagA_2</name>
    <name evidence="6" type="ORF">ERS852471_01865</name>
</gene>
<dbReference type="InterPro" id="IPR004629">
    <property type="entry name" value="WecG_TagA_CpsF"/>
</dbReference>
<dbReference type="EC" id="2.4.1.187" evidence="5"/>
<dbReference type="GO" id="GO:0047244">
    <property type="term" value="F:N-acetylglucosaminyldiphosphoundecaprenol N-acetyl-beta-D-mannosaminyltransferase activity"/>
    <property type="evidence" value="ECO:0007669"/>
    <property type="project" value="UniProtKB-UniRule"/>
</dbReference>
<dbReference type="NCBIfam" id="TIGR00696">
    <property type="entry name" value="wecG_tagA_cpsF"/>
    <property type="match status" value="1"/>
</dbReference>
<name>A0A174GGE6_9CLOT</name>
<dbReference type="InterPro" id="IPR034714">
    <property type="entry name" value="TagA_TarA"/>
</dbReference>
<comment type="pathway">
    <text evidence="5">Cell wall biogenesis; teichoic acid biosynthesis.</text>
</comment>
<dbReference type="GO" id="GO:0019350">
    <property type="term" value="P:teichoic acid biosynthetic process"/>
    <property type="evidence" value="ECO:0007669"/>
    <property type="project" value="UniProtKB-UniRule"/>
</dbReference>
<comment type="function">
    <text evidence="5">Catalyzes the conversion of GlcNAc-PP-undecaprenol into ManNAc-GlcNAc-PP-undecaprenol, the first committed lipid intermediate in the de novo synthesis of teichoic acid.</text>
</comment>
<comment type="catalytic activity">
    <reaction evidence="5">
        <text>UDP-N-acetyl-alpha-D-mannosamine + N-acetyl-alpha-D-glucosaminyl-di-trans,octa-cis-undecaprenyl diphosphate = N-acetyl-beta-D-mannosaminyl-(1-&gt;4)-N-acetyl-alpha-D-glucosaminyl di-trans,octa-cis-undecaprenyl diphosphate + UDP + H(+)</text>
        <dbReference type="Rhea" id="RHEA:16053"/>
        <dbReference type="ChEBI" id="CHEBI:15378"/>
        <dbReference type="ChEBI" id="CHEBI:58223"/>
        <dbReference type="ChEBI" id="CHEBI:62959"/>
        <dbReference type="ChEBI" id="CHEBI:68623"/>
        <dbReference type="ChEBI" id="CHEBI:132210"/>
        <dbReference type="EC" id="2.4.1.187"/>
    </reaction>
</comment>
<dbReference type="Pfam" id="PF03808">
    <property type="entry name" value="Glyco_tran_WecG"/>
    <property type="match status" value="1"/>
</dbReference>
<evidence type="ECO:0000256" key="3">
    <source>
        <dbReference type="ARBA" id="ARBA00022944"/>
    </source>
</evidence>
<dbReference type="RefSeq" id="WP_055265922.1">
    <property type="nucleotide sequence ID" value="NZ_CABIXQ010000011.1"/>
</dbReference>
<dbReference type="OrthoDB" id="9771846at2"/>
<dbReference type="EMBL" id="CYZX01000011">
    <property type="protein sequence ID" value="CUO60066.1"/>
    <property type="molecule type" value="Genomic_DNA"/>
</dbReference>
<reference evidence="6 7" key="1">
    <citation type="submission" date="2015-09" db="EMBL/GenBank/DDBJ databases">
        <authorList>
            <consortium name="Pathogen Informatics"/>
        </authorList>
    </citation>
    <scope>NUCLEOTIDE SEQUENCE [LARGE SCALE GENOMIC DNA]</scope>
    <source>
        <strain evidence="6 7">2789STDY5834856</strain>
    </source>
</reference>
<accession>A0A174GGE6</accession>
<dbReference type="PANTHER" id="PTHR34136">
    <property type="match status" value="1"/>
</dbReference>
<dbReference type="UniPathway" id="UPA00632"/>
<keyword evidence="2 5" id="KW-0808">Transferase</keyword>
<sequence>MIENREGYIEILGYKIFSGTKKECLDKVFSYEKVHVISGNPEVLYTGLRNEKLLENFKSNKVLIIPDGVGTQISGRILKTPVKEKIAGIELMKEIIKRCNENGEGIYLLGASQDSLDACKDKLLEEYPQVKIVGARNGFFDIENADEIINDIKDKKPLALFVAMGCPRQENFIVKYMDELPVKIFMGVGGSFDVIGDKVKRAPRWMINIGMEWAYRVIKEPFRIKRLGSIPKFLWLVVKDRGTSYEGK</sequence>
<dbReference type="Proteomes" id="UP000095594">
    <property type="component" value="Unassembled WGS sequence"/>
</dbReference>
<dbReference type="AlphaFoldDB" id="A0A174GGE6"/>
<evidence type="ECO:0000256" key="4">
    <source>
        <dbReference type="ARBA" id="ARBA00023316"/>
    </source>
</evidence>
<keyword evidence="4 5" id="KW-0961">Cell wall biogenesis/degradation</keyword>
<proteinExistence type="inferred from homology"/>
<dbReference type="PANTHER" id="PTHR34136:SF1">
    <property type="entry name" value="UDP-N-ACETYL-D-MANNOSAMINURONIC ACID TRANSFERASE"/>
    <property type="match status" value="1"/>
</dbReference>
<dbReference type="GO" id="GO:0071555">
    <property type="term" value="P:cell wall organization"/>
    <property type="evidence" value="ECO:0007669"/>
    <property type="project" value="UniProtKB-KW"/>
</dbReference>
<evidence type="ECO:0000256" key="1">
    <source>
        <dbReference type="ARBA" id="ARBA00022676"/>
    </source>
</evidence>
<evidence type="ECO:0000313" key="7">
    <source>
        <dbReference type="Proteomes" id="UP000095594"/>
    </source>
</evidence>
<protein>
    <recommendedName>
        <fullName evidence="5">N-acetylglucosaminyldiphosphoundecaprenol N-acetyl-beta-D-mannosaminyltransferase</fullName>
        <ecNumber evidence="5">2.4.1.187</ecNumber>
    </recommendedName>
    <alternativeName>
        <fullName evidence="5">N-acetylmannosaminyltransferase</fullName>
    </alternativeName>
    <alternativeName>
        <fullName evidence="5">UDP-N-acetylmannosamine transferase</fullName>
    </alternativeName>
    <alternativeName>
        <fullName evidence="5">UDP-N-acetylmannosamine:N-acetylglucosaminyl pyrophosphorylundecaprenol N-acetylmannosaminyltransferase</fullName>
    </alternativeName>
</protein>
<dbReference type="HAMAP" id="MF_02070">
    <property type="entry name" value="TagA_TarA"/>
    <property type="match status" value="1"/>
</dbReference>
<evidence type="ECO:0000256" key="2">
    <source>
        <dbReference type="ARBA" id="ARBA00022679"/>
    </source>
</evidence>
<keyword evidence="1 5" id="KW-0328">Glycosyltransferase</keyword>
<evidence type="ECO:0000256" key="5">
    <source>
        <dbReference type="HAMAP-Rule" id="MF_02070"/>
    </source>
</evidence>
<keyword evidence="3 5" id="KW-0777">Teichoic acid biosynthesis</keyword>